<comment type="caution">
    <text evidence="1">The sequence shown here is derived from an EMBL/GenBank/DDBJ whole genome shotgun (WGS) entry which is preliminary data.</text>
</comment>
<sequence length="84" mass="9485">MLEGLEQSTQVHDLSHLRPGDFVQARLPGTLLVYEGHVETVVPPQGVLWIRHGAFQERRLIALDEYDMFTAPASSPVLEQPTEY</sequence>
<dbReference type="AlphaFoldDB" id="A0A512IIM4"/>
<dbReference type="EMBL" id="BJZS01000152">
    <property type="protein sequence ID" value="GEO97563.1"/>
    <property type="molecule type" value="Genomic_DNA"/>
</dbReference>
<dbReference type="RefSeq" id="WP_062737230.1">
    <property type="nucleotide sequence ID" value="NZ_BJZS01000152.1"/>
</dbReference>
<keyword evidence="2" id="KW-1185">Reference proteome</keyword>
<accession>A0A512IIM4</accession>
<dbReference type="Proteomes" id="UP000321103">
    <property type="component" value="Unassembled WGS sequence"/>
</dbReference>
<reference evidence="1 2" key="1">
    <citation type="submission" date="2019-07" db="EMBL/GenBank/DDBJ databases">
        <title>Whole genome shotgun sequence of Kocuria turfanensis NBRC 107627.</title>
        <authorList>
            <person name="Hosoyama A."/>
            <person name="Uohara A."/>
            <person name="Ohji S."/>
            <person name="Ichikawa N."/>
        </authorList>
    </citation>
    <scope>NUCLEOTIDE SEQUENCE [LARGE SCALE GENOMIC DNA]</scope>
    <source>
        <strain evidence="1 2">NBRC 107627</strain>
    </source>
</reference>
<proteinExistence type="predicted"/>
<organism evidence="1 2">
    <name type="scientific">Kocuria turfanensis</name>
    <dbReference type="NCBI Taxonomy" id="388357"/>
    <lineage>
        <taxon>Bacteria</taxon>
        <taxon>Bacillati</taxon>
        <taxon>Actinomycetota</taxon>
        <taxon>Actinomycetes</taxon>
        <taxon>Micrococcales</taxon>
        <taxon>Micrococcaceae</taxon>
        <taxon>Kocuria</taxon>
    </lineage>
</organism>
<gene>
    <name evidence="1" type="ORF">KTU01_36860</name>
</gene>
<name>A0A512IIM4_9MICC</name>
<protein>
    <submittedName>
        <fullName evidence="1">Uncharacterized protein</fullName>
    </submittedName>
</protein>
<evidence type="ECO:0000313" key="1">
    <source>
        <dbReference type="EMBL" id="GEO97563.1"/>
    </source>
</evidence>
<evidence type="ECO:0000313" key="2">
    <source>
        <dbReference type="Proteomes" id="UP000321103"/>
    </source>
</evidence>